<proteinExistence type="predicted"/>
<gene>
    <name evidence="1" type="ORF">LEA_17635</name>
</gene>
<reference evidence="1" key="1">
    <citation type="journal article" date="2013" name="Environ. Microbiol.">
        <title>Microbiota from the distal guts of lean and obese adolescents exhibit partial functional redundancy besides clear differences in community structure.</title>
        <authorList>
            <person name="Ferrer M."/>
            <person name="Ruiz A."/>
            <person name="Lanza F."/>
            <person name="Haange S.B."/>
            <person name="Oberbach A."/>
            <person name="Till H."/>
            <person name="Bargiela R."/>
            <person name="Campoy C."/>
            <person name="Segura M.T."/>
            <person name="Richter M."/>
            <person name="von Bergen M."/>
            <person name="Seifert J."/>
            <person name="Suarez A."/>
        </authorList>
    </citation>
    <scope>NUCLEOTIDE SEQUENCE</scope>
</reference>
<dbReference type="EMBL" id="AJWY01012075">
    <property type="protein sequence ID" value="EKC50976.1"/>
    <property type="molecule type" value="Genomic_DNA"/>
</dbReference>
<evidence type="ECO:0000313" key="1">
    <source>
        <dbReference type="EMBL" id="EKC50976.1"/>
    </source>
</evidence>
<dbReference type="AlphaFoldDB" id="K1SUQ3"/>
<organism evidence="1">
    <name type="scientific">human gut metagenome</name>
    <dbReference type="NCBI Taxonomy" id="408170"/>
    <lineage>
        <taxon>unclassified sequences</taxon>
        <taxon>metagenomes</taxon>
        <taxon>organismal metagenomes</taxon>
    </lineage>
</organism>
<name>K1SUQ3_9ZZZZ</name>
<protein>
    <submittedName>
        <fullName evidence="1">Mannanase</fullName>
    </submittedName>
</protein>
<sequence length="92" mass="10490">LLSQDHNNAFGLTTGVESIGDSSIFSETLLTELKQHHIAYLMFGRNQGEPIEEHYYTPYPGVSNKKTHGFMEMINDEVCVFLEKLNGLYLEH</sequence>
<dbReference type="Gene3D" id="3.20.20.80">
    <property type="entry name" value="Glycosidases"/>
    <property type="match status" value="1"/>
</dbReference>
<accession>K1SUQ3</accession>
<feature type="non-terminal residue" evidence="1">
    <location>
        <position position="1"/>
    </location>
</feature>
<comment type="caution">
    <text evidence="1">The sequence shown here is derived from an EMBL/GenBank/DDBJ whole genome shotgun (WGS) entry which is preliminary data.</text>
</comment>